<reference evidence="2" key="2">
    <citation type="submission" date="2022-12" db="EMBL/GenBank/DDBJ databases">
        <authorList>
            <person name="Dechsakulwatana C."/>
            <person name="Rungsihiranrut A."/>
            <person name="Muangchinda C."/>
            <person name="Ningthoujam R."/>
            <person name="Klankeo P."/>
            <person name="Pinyakong O."/>
        </authorList>
    </citation>
    <scope>NUCLEOTIDE SEQUENCE</scope>
    <source>
        <strain evidence="2">TL01-2</strain>
    </source>
</reference>
<evidence type="ECO:0000313" key="2">
    <source>
        <dbReference type="EMBL" id="MDU9694084.1"/>
    </source>
</evidence>
<name>A0AAX6NF15_PRIAR</name>
<gene>
    <name evidence="2" type="ORF">O0Q50_23150</name>
</gene>
<dbReference type="AlphaFoldDB" id="A0AAX6NF15"/>
<sequence length="108" mass="12655">MRTQGIKDGIYQEWGHRIIPSSAGELKGQKRYYRIFYGLVQWREADAGNYYKACVPFVQYGTTSDFDLARRKKEIRELYPCHILDQDLDKVLAAMAELKAEFNKETNQ</sequence>
<comment type="caution">
    <text evidence="2">The sequence shown here is derived from an EMBL/GenBank/DDBJ whole genome shotgun (WGS) entry which is preliminary data.</text>
</comment>
<evidence type="ECO:0000313" key="3">
    <source>
        <dbReference type="Proteomes" id="UP001269400"/>
    </source>
</evidence>
<feature type="coiled-coil region" evidence="1">
    <location>
        <begin position="81"/>
        <end position="108"/>
    </location>
</feature>
<keyword evidence="1" id="KW-0175">Coiled coil</keyword>
<dbReference type="RefSeq" id="WP_316911298.1">
    <property type="nucleotide sequence ID" value="NZ_JAPTGD010000002.1"/>
</dbReference>
<dbReference type="Proteomes" id="UP001269400">
    <property type="component" value="Unassembled WGS sequence"/>
</dbReference>
<protein>
    <submittedName>
        <fullName evidence="2">Uncharacterized protein</fullName>
    </submittedName>
</protein>
<accession>A0AAX6NF15</accession>
<reference evidence="2" key="1">
    <citation type="journal article" date="2022" name="J Environ Chem Eng">
        <title>Biodegradation of petroleum oil using a constructed nonpathogenic and heavy metal-tolerant bacterial consortium isolated from marine sponges.</title>
        <authorList>
            <person name="Dechsakulwatana C."/>
            <person name="Rungsihiranrut A."/>
            <person name="Muangchinda C."/>
            <person name="Ningthoujam R."/>
            <person name="Klankeo P."/>
            <person name="Pinyakong O."/>
        </authorList>
    </citation>
    <scope>NUCLEOTIDE SEQUENCE</scope>
    <source>
        <strain evidence="2">TL01-2</strain>
    </source>
</reference>
<organism evidence="2 3">
    <name type="scientific">Priestia aryabhattai</name>
    <name type="common">Bacillus aryabhattai</name>
    <dbReference type="NCBI Taxonomy" id="412384"/>
    <lineage>
        <taxon>Bacteria</taxon>
        <taxon>Bacillati</taxon>
        <taxon>Bacillota</taxon>
        <taxon>Bacilli</taxon>
        <taxon>Bacillales</taxon>
        <taxon>Bacillaceae</taxon>
        <taxon>Priestia</taxon>
    </lineage>
</organism>
<evidence type="ECO:0000256" key="1">
    <source>
        <dbReference type="SAM" id="Coils"/>
    </source>
</evidence>
<proteinExistence type="predicted"/>
<dbReference type="EMBL" id="JAPTGD010000002">
    <property type="protein sequence ID" value="MDU9694084.1"/>
    <property type="molecule type" value="Genomic_DNA"/>
</dbReference>